<keyword evidence="1" id="KW-0472">Membrane</keyword>
<protein>
    <submittedName>
        <fullName evidence="2">DUF2975 domain-containing protein</fullName>
    </submittedName>
</protein>
<keyword evidence="3" id="KW-1185">Reference proteome</keyword>
<comment type="caution">
    <text evidence="2">The sequence shown here is derived from an EMBL/GenBank/DDBJ whole genome shotgun (WGS) entry which is preliminary data.</text>
</comment>
<sequence>MGKTTILLLRAVIALALAGSLVVQVMIVPAIWFDLVGTEPAIRITVVSIIVLGVVTMQVFGVCVWMLLTKVRRGSVFTEASFRYVDIIVGAISAAAALAFAMAVLLRFGEAAPGVVGLVGGAGLVLAGVALLVVVMKALLRQAIDREREATALRAELDEVV</sequence>
<name>A0ABW3AG75_9MICO</name>
<feature type="transmembrane region" description="Helical" evidence="1">
    <location>
        <begin position="115"/>
        <end position="140"/>
    </location>
</feature>
<dbReference type="Proteomes" id="UP001597055">
    <property type="component" value="Unassembled WGS sequence"/>
</dbReference>
<evidence type="ECO:0000256" key="1">
    <source>
        <dbReference type="SAM" id="Phobius"/>
    </source>
</evidence>
<organism evidence="2 3">
    <name type="scientific">Microbacterium insulae</name>
    <dbReference type="NCBI Taxonomy" id="483014"/>
    <lineage>
        <taxon>Bacteria</taxon>
        <taxon>Bacillati</taxon>
        <taxon>Actinomycetota</taxon>
        <taxon>Actinomycetes</taxon>
        <taxon>Micrococcales</taxon>
        <taxon>Microbacteriaceae</taxon>
        <taxon>Microbacterium</taxon>
    </lineage>
</organism>
<keyword evidence="1" id="KW-1133">Transmembrane helix</keyword>
<evidence type="ECO:0000313" key="3">
    <source>
        <dbReference type="Proteomes" id="UP001597055"/>
    </source>
</evidence>
<dbReference type="RefSeq" id="WP_204981163.1">
    <property type="nucleotide sequence ID" value="NZ_JBHTII010000001.1"/>
</dbReference>
<reference evidence="3" key="1">
    <citation type="journal article" date="2019" name="Int. J. Syst. Evol. Microbiol.">
        <title>The Global Catalogue of Microorganisms (GCM) 10K type strain sequencing project: providing services to taxonomists for standard genome sequencing and annotation.</title>
        <authorList>
            <consortium name="The Broad Institute Genomics Platform"/>
            <consortium name="The Broad Institute Genome Sequencing Center for Infectious Disease"/>
            <person name="Wu L."/>
            <person name="Ma J."/>
        </authorList>
    </citation>
    <scope>NUCLEOTIDE SEQUENCE [LARGE SCALE GENOMIC DNA]</scope>
    <source>
        <strain evidence="3">CCUG 54523</strain>
    </source>
</reference>
<dbReference type="Pfam" id="PF11188">
    <property type="entry name" value="DUF2975"/>
    <property type="match status" value="1"/>
</dbReference>
<evidence type="ECO:0000313" key="2">
    <source>
        <dbReference type="EMBL" id="MFD0789907.1"/>
    </source>
</evidence>
<feature type="transmembrane region" description="Helical" evidence="1">
    <location>
        <begin position="44"/>
        <end position="68"/>
    </location>
</feature>
<dbReference type="EMBL" id="JBHTII010000001">
    <property type="protein sequence ID" value="MFD0789907.1"/>
    <property type="molecule type" value="Genomic_DNA"/>
</dbReference>
<keyword evidence="1" id="KW-0812">Transmembrane</keyword>
<gene>
    <name evidence="2" type="ORF">ACFQ0P_05810</name>
</gene>
<feature type="transmembrane region" description="Helical" evidence="1">
    <location>
        <begin position="88"/>
        <end position="109"/>
    </location>
</feature>
<accession>A0ABW3AG75</accession>
<dbReference type="InterPro" id="IPR021354">
    <property type="entry name" value="DUF2975"/>
</dbReference>
<proteinExistence type="predicted"/>
<feature type="transmembrane region" description="Helical" evidence="1">
    <location>
        <begin position="7"/>
        <end position="32"/>
    </location>
</feature>